<feature type="compositionally biased region" description="Basic residues" evidence="1">
    <location>
        <begin position="68"/>
        <end position="79"/>
    </location>
</feature>
<sequence>MGQSGRLNVVAPQFKVKRLPENVRHSDGIPFNRTTNFNKIGIDSGTGIRIRRERKLGAEPEPESRVGLKSKSKAGPRFE</sequence>
<feature type="compositionally biased region" description="Basic and acidic residues" evidence="1">
    <location>
        <begin position="55"/>
        <end position="66"/>
    </location>
</feature>
<dbReference type="AlphaFoldDB" id="A0A4C1WI28"/>
<name>A0A4C1WI28_EUMVA</name>
<evidence type="ECO:0000313" key="3">
    <source>
        <dbReference type="Proteomes" id="UP000299102"/>
    </source>
</evidence>
<dbReference type="EMBL" id="BGZK01000552">
    <property type="protein sequence ID" value="GBP49787.1"/>
    <property type="molecule type" value="Genomic_DNA"/>
</dbReference>
<protein>
    <submittedName>
        <fullName evidence="2">Uncharacterized protein</fullName>
    </submittedName>
</protein>
<organism evidence="2 3">
    <name type="scientific">Eumeta variegata</name>
    <name type="common">Bagworm moth</name>
    <name type="synonym">Eumeta japonica</name>
    <dbReference type="NCBI Taxonomy" id="151549"/>
    <lineage>
        <taxon>Eukaryota</taxon>
        <taxon>Metazoa</taxon>
        <taxon>Ecdysozoa</taxon>
        <taxon>Arthropoda</taxon>
        <taxon>Hexapoda</taxon>
        <taxon>Insecta</taxon>
        <taxon>Pterygota</taxon>
        <taxon>Neoptera</taxon>
        <taxon>Endopterygota</taxon>
        <taxon>Lepidoptera</taxon>
        <taxon>Glossata</taxon>
        <taxon>Ditrysia</taxon>
        <taxon>Tineoidea</taxon>
        <taxon>Psychidae</taxon>
        <taxon>Oiketicinae</taxon>
        <taxon>Eumeta</taxon>
    </lineage>
</organism>
<evidence type="ECO:0000313" key="2">
    <source>
        <dbReference type="EMBL" id="GBP49787.1"/>
    </source>
</evidence>
<gene>
    <name evidence="2" type="ORF">EVAR_81407_1</name>
</gene>
<reference evidence="2 3" key="1">
    <citation type="journal article" date="2019" name="Commun. Biol.">
        <title>The bagworm genome reveals a unique fibroin gene that provides high tensile strength.</title>
        <authorList>
            <person name="Kono N."/>
            <person name="Nakamura H."/>
            <person name="Ohtoshi R."/>
            <person name="Tomita M."/>
            <person name="Numata K."/>
            <person name="Arakawa K."/>
        </authorList>
    </citation>
    <scope>NUCLEOTIDE SEQUENCE [LARGE SCALE GENOMIC DNA]</scope>
</reference>
<dbReference type="Proteomes" id="UP000299102">
    <property type="component" value="Unassembled WGS sequence"/>
</dbReference>
<proteinExistence type="predicted"/>
<feature type="region of interest" description="Disordered" evidence="1">
    <location>
        <begin position="53"/>
        <end position="79"/>
    </location>
</feature>
<comment type="caution">
    <text evidence="2">The sequence shown here is derived from an EMBL/GenBank/DDBJ whole genome shotgun (WGS) entry which is preliminary data.</text>
</comment>
<keyword evidence="3" id="KW-1185">Reference proteome</keyword>
<accession>A0A4C1WI28</accession>
<evidence type="ECO:0000256" key="1">
    <source>
        <dbReference type="SAM" id="MobiDB-lite"/>
    </source>
</evidence>